<accession>A0A8R7V7V1</accession>
<dbReference type="EnsemblPlants" id="TuG1812G0700003096.01.T01">
    <property type="protein sequence ID" value="TuG1812G0700003096.01.T01.cds255373"/>
    <property type="gene ID" value="TuG1812G0700003096.01"/>
</dbReference>
<keyword evidence="2" id="KW-1185">Reference proteome</keyword>
<dbReference type="Proteomes" id="UP000015106">
    <property type="component" value="Chromosome 7"/>
</dbReference>
<evidence type="ECO:0000313" key="2">
    <source>
        <dbReference type="Proteomes" id="UP000015106"/>
    </source>
</evidence>
<sequence length="65" mass="7491">FFLDPCKPFPVEVIRYHPVPAKEDSSISQVSWIFYLSQRLENLFQMSLGSIKLSSFPEISAVQQN</sequence>
<protein>
    <submittedName>
        <fullName evidence="1">Uncharacterized protein</fullName>
    </submittedName>
</protein>
<evidence type="ECO:0000313" key="1">
    <source>
        <dbReference type="EnsemblPlants" id="TuG1812G0700003096.01.T01.cds255373"/>
    </source>
</evidence>
<dbReference type="Gramene" id="TuG1812G0700003096.01.T01">
    <property type="protein sequence ID" value="TuG1812G0700003096.01.T01.cds255373"/>
    <property type="gene ID" value="TuG1812G0700003096.01"/>
</dbReference>
<organism evidence="1 2">
    <name type="scientific">Triticum urartu</name>
    <name type="common">Red wild einkorn</name>
    <name type="synonym">Crithodium urartu</name>
    <dbReference type="NCBI Taxonomy" id="4572"/>
    <lineage>
        <taxon>Eukaryota</taxon>
        <taxon>Viridiplantae</taxon>
        <taxon>Streptophyta</taxon>
        <taxon>Embryophyta</taxon>
        <taxon>Tracheophyta</taxon>
        <taxon>Spermatophyta</taxon>
        <taxon>Magnoliopsida</taxon>
        <taxon>Liliopsida</taxon>
        <taxon>Poales</taxon>
        <taxon>Poaceae</taxon>
        <taxon>BOP clade</taxon>
        <taxon>Pooideae</taxon>
        <taxon>Triticodae</taxon>
        <taxon>Triticeae</taxon>
        <taxon>Triticinae</taxon>
        <taxon>Triticum</taxon>
    </lineage>
</organism>
<reference evidence="1" key="2">
    <citation type="submission" date="2018-03" db="EMBL/GenBank/DDBJ databases">
        <title>The Triticum urartu genome reveals the dynamic nature of wheat genome evolution.</title>
        <authorList>
            <person name="Ling H."/>
            <person name="Ma B."/>
            <person name="Shi X."/>
            <person name="Liu H."/>
            <person name="Dong L."/>
            <person name="Sun H."/>
            <person name="Cao Y."/>
            <person name="Gao Q."/>
            <person name="Zheng S."/>
            <person name="Li Y."/>
            <person name="Yu Y."/>
            <person name="Du H."/>
            <person name="Qi M."/>
            <person name="Li Y."/>
            <person name="Yu H."/>
            <person name="Cui Y."/>
            <person name="Wang N."/>
            <person name="Chen C."/>
            <person name="Wu H."/>
            <person name="Zhao Y."/>
            <person name="Zhang J."/>
            <person name="Li Y."/>
            <person name="Zhou W."/>
            <person name="Zhang B."/>
            <person name="Hu W."/>
            <person name="Eijk M."/>
            <person name="Tang J."/>
            <person name="Witsenboer H."/>
            <person name="Zhao S."/>
            <person name="Li Z."/>
            <person name="Zhang A."/>
            <person name="Wang D."/>
            <person name="Liang C."/>
        </authorList>
    </citation>
    <scope>NUCLEOTIDE SEQUENCE [LARGE SCALE GENOMIC DNA]</scope>
    <source>
        <strain evidence="1">cv. G1812</strain>
    </source>
</reference>
<name>A0A8R7V7V1_TRIUA</name>
<proteinExistence type="predicted"/>
<reference evidence="1" key="3">
    <citation type="submission" date="2022-06" db="UniProtKB">
        <authorList>
            <consortium name="EnsemblPlants"/>
        </authorList>
    </citation>
    <scope>IDENTIFICATION</scope>
</reference>
<dbReference type="AlphaFoldDB" id="A0A8R7V7V1"/>
<reference evidence="2" key="1">
    <citation type="journal article" date="2013" name="Nature">
        <title>Draft genome of the wheat A-genome progenitor Triticum urartu.</title>
        <authorList>
            <person name="Ling H.Q."/>
            <person name="Zhao S."/>
            <person name="Liu D."/>
            <person name="Wang J."/>
            <person name="Sun H."/>
            <person name="Zhang C."/>
            <person name="Fan H."/>
            <person name="Li D."/>
            <person name="Dong L."/>
            <person name="Tao Y."/>
            <person name="Gao C."/>
            <person name="Wu H."/>
            <person name="Li Y."/>
            <person name="Cui Y."/>
            <person name="Guo X."/>
            <person name="Zheng S."/>
            <person name="Wang B."/>
            <person name="Yu K."/>
            <person name="Liang Q."/>
            <person name="Yang W."/>
            <person name="Lou X."/>
            <person name="Chen J."/>
            <person name="Feng M."/>
            <person name="Jian J."/>
            <person name="Zhang X."/>
            <person name="Luo G."/>
            <person name="Jiang Y."/>
            <person name="Liu J."/>
            <person name="Wang Z."/>
            <person name="Sha Y."/>
            <person name="Zhang B."/>
            <person name="Wu H."/>
            <person name="Tang D."/>
            <person name="Shen Q."/>
            <person name="Xue P."/>
            <person name="Zou S."/>
            <person name="Wang X."/>
            <person name="Liu X."/>
            <person name="Wang F."/>
            <person name="Yang Y."/>
            <person name="An X."/>
            <person name="Dong Z."/>
            <person name="Zhang K."/>
            <person name="Zhang X."/>
            <person name="Luo M.C."/>
            <person name="Dvorak J."/>
            <person name="Tong Y."/>
            <person name="Wang J."/>
            <person name="Yang H."/>
            <person name="Li Z."/>
            <person name="Wang D."/>
            <person name="Zhang A."/>
            <person name="Wang J."/>
        </authorList>
    </citation>
    <scope>NUCLEOTIDE SEQUENCE</scope>
    <source>
        <strain evidence="2">cv. G1812</strain>
    </source>
</reference>